<dbReference type="PANTHER" id="PTHR12151:SF25">
    <property type="entry name" value="LINALOOL DEHYDRATASE_ISOMERASE DOMAIN-CONTAINING PROTEIN"/>
    <property type="match status" value="1"/>
</dbReference>
<reference evidence="4 5" key="2">
    <citation type="journal article" date="2010" name="J. Bacteriol.">
        <title>Complete genome sequence of Beijerinckia indica subsp. indica.</title>
        <authorList>
            <person name="Tamas I."/>
            <person name="Dedysh S.N."/>
            <person name="Liesack W."/>
            <person name="Stott M.B."/>
            <person name="Alam M."/>
            <person name="Murrell J.C."/>
            <person name="Dunfield P.F."/>
        </authorList>
    </citation>
    <scope>NUCLEOTIDE SEQUENCE [LARGE SCALE GENOMIC DNA]</scope>
    <source>
        <strain evidence="5">ATCC 9039 / DSM 1715 / NCIMB 8712</strain>
    </source>
</reference>
<sequence length="205" mass="21868">MRVRVTGRFIFSGLIAGTILVGGVFALGSVMRNGGRMHAADAAHFGGPFELVDQNGAEVTQARFSGRPLVLFFGYTHCQDICSTALADMSLWQAQLGDKAASLPFVFVTVDPERDTPAVLHDYLQNFAGHFIGLSGRVDAVKSMLGEYHIASLPVGRSDGSYDLDHTGGIFLINGDGSLAGTIASHDDLGTGLAKIRRLLLRQMS</sequence>
<comment type="similarity">
    <text evidence="1">Belongs to the SCO1/2 family.</text>
</comment>
<keyword evidence="3" id="KW-1015">Disulfide bond</keyword>
<dbReference type="Gene3D" id="3.40.30.10">
    <property type="entry name" value="Glutaredoxin"/>
    <property type="match status" value="1"/>
</dbReference>
<accession>B2IHV0</accession>
<keyword evidence="5" id="KW-1185">Reference proteome</keyword>
<dbReference type="eggNOG" id="COG1999">
    <property type="taxonomic scope" value="Bacteria"/>
</dbReference>
<proteinExistence type="inferred from homology"/>
<dbReference type="HOGENOM" id="CLU_050131_3_1_5"/>
<dbReference type="InterPro" id="IPR036249">
    <property type="entry name" value="Thioredoxin-like_sf"/>
</dbReference>
<evidence type="ECO:0000256" key="1">
    <source>
        <dbReference type="ARBA" id="ARBA00010996"/>
    </source>
</evidence>
<evidence type="ECO:0000256" key="3">
    <source>
        <dbReference type="PIRSR" id="PIRSR603782-2"/>
    </source>
</evidence>
<dbReference type="Pfam" id="PF02630">
    <property type="entry name" value="SCO1-SenC"/>
    <property type="match status" value="1"/>
</dbReference>
<keyword evidence="2" id="KW-0479">Metal-binding</keyword>
<evidence type="ECO:0000313" key="5">
    <source>
        <dbReference type="Proteomes" id="UP000001695"/>
    </source>
</evidence>
<dbReference type="CDD" id="cd02968">
    <property type="entry name" value="SCO"/>
    <property type="match status" value="1"/>
</dbReference>
<dbReference type="RefSeq" id="WP_012385346.1">
    <property type="nucleotide sequence ID" value="NC_010581.1"/>
</dbReference>
<gene>
    <name evidence="4" type="ordered locus">Bind_2382</name>
</gene>
<dbReference type="KEGG" id="bid:Bind_2382"/>
<dbReference type="Proteomes" id="UP000001695">
    <property type="component" value="Chromosome"/>
</dbReference>
<dbReference type="InterPro" id="IPR003782">
    <property type="entry name" value="SCO1/SenC"/>
</dbReference>
<dbReference type="PANTHER" id="PTHR12151">
    <property type="entry name" value="ELECTRON TRANSPORT PROTIN SCO1/SENC FAMILY MEMBER"/>
    <property type="match status" value="1"/>
</dbReference>
<dbReference type="AlphaFoldDB" id="B2IHV0"/>
<dbReference type="GO" id="GO:0046872">
    <property type="term" value="F:metal ion binding"/>
    <property type="evidence" value="ECO:0007669"/>
    <property type="project" value="UniProtKB-KW"/>
</dbReference>
<evidence type="ECO:0000313" key="4">
    <source>
        <dbReference type="EMBL" id="ACB95993.1"/>
    </source>
</evidence>
<dbReference type="EMBL" id="CP001016">
    <property type="protein sequence ID" value="ACB95993.1"/>
    <property type="molecule type" value="Genomic_DNA"/>
</dbReference>
<keyword evidence="2" id="KW-0186">Copper</keyword>
<evidence type="ECO:0000256" key="2">
    <source>
        <dbReference type="PIRSR" id="PIRSR603782-1"/>
    </source>
</evidence>
<feature type="disulfide bond" description="Redox-active" evidence="3">
    <location>
        <begin position="78"/>
        <end position="82"/>
    </location>
</feature>
<dbReference type="STRING" id="395963.Bind_2382"/>
<dbReference type="OrthoDB" id="9790194at2"/>
<organism evidence="4 5">
    <name type="scientific">Beijerinckia indica subsp. indica (strain ATCC 9039 / DSM 1715 / NCIMB 8712)</name>
    <dbReference type="NCBI Taxonomy" id="395963"/>
    <lineage>
        <taxon>Bacteria</taxon>
        <taxon>Pseudomonadati</taxon>
        <taxon>Pseudomonadota</taxon>
        <taxon>Alphaproteobacteria</taxon>
        <taxon>Hyphomicrobiales</taxon>
        <taxon>Beijerinckiaceae</taxon>
        <taxon>Beijerinckia</taxon>
    </lineage>
</organism>
<feature type="binding site" evidence="2">
    <location>
        <position position="82"/>
    </location>
    <ligand>
        <name>Cu cation</name>
        <dbReference type="ChEBI" id="CHEBI:23378"/>
    </ligand>
</feature>
<reference evidence="5" key="1">
    <citation type="submission" date="2008-03" db="EMBL/GenBank/DDBJ databases">
        <title>Complete sequence of chromosome of Beijerinckia indica subsp. indica ATCC 9039.</title>
        <authorList>
            <consortium name="US DOE Joint Genome Institute"/>
            <person name="Copeland A."/>
            <person name="Lucas S."/>
            <person name="Lapidus A."/>
            <person name="Glavina del Rio T."/>
            <person name="Dalin E."/>
            <person name="Tice H."/>
            <person name="Bruce D."/>
            <person name="Goodwin L."/>
            <person name="Pitluck S."/>
            <person name="LaButti K."/>
            <person name="Schmutz J."/>
            <person name="Larimer F."/>
            <person name="Land M."/>
            <person name="Hauser L."/>
            <person name="Kyrpides N."/>
            <person name="Mikhailova N."/>
            <person name="Dunfield P.F."/>
            <person name="Dedysh S.N."/>
            <person name="Liesack W."/>
            <person name="Saw J.H."/>
            <person name="Alam M."/>
            <person name="Chen Y."/>
            <person name="Murrell J.C."/>
            <person name="Richardson P."/>
        </authorList>
    </citation>
    <scope>NUCLEOTIDE SEQUENCE [LARGE SCALE GENOMIC DNA]</scope>
    <source>
        <strain evidence="5">ATCC 9039 / DSM 1715 / NCIMB 8712</strain>
    </source>
</reference>
<name>B2IHV0_BEII9</name>
<feature type="binding site" evidence="2">
    <location>
        <position position="166"/>
    </location>
    <ligand>
        <name>Cu cation</name>
        <dbReference type="ChEBI" id="CHEBI:23378"/>
    </ligand>
</feature>
<dbReference type="SUPFAM" id="SSF52833">
    <property type="entry name" value="Thioredoxin-like"/>
    <property type="match status" value="1"/>
</dbReference>
<protein>
    <submittedName>
        <fullName evidence="4">Electron transport protein SCO1/SenC</fullName>
    </submittedName>
</protein>
<feature type="binding site" evidence="2">
    <location>
        <position position="78"/>
    </location>
    <ligand>
        <name>Cu cation</name>
        <dbReference type="ChEBI" id="CHEBI:23378"/>
    </ligand>
</feature>